<name>A0A507CHT9_9FUNG</name>
<dbReference type="EMBL" id="QEAN01000362">
    <property type="protein sequence ID" value="TPX39162.1"/>
    <property type="molecule type" value="Genomic_DNA"/>
</dbReference>
<feature type="region of interest" description="Disordered" evidence="1">
    <location>
        <begin position="247"/>
        <end position="271"/>
    </location>
</feature>
<accession>A0A507CHT9</accession>
<dbReference type="VEuPathDB" id="FungiDB:SeMB42_g06429"/>
<evidence type="ECO:0000313" key="3">
    <source>
        <dbReference type="Proteomes" id="UP000317494"/>
    </source>
</evidence>
<evidence type="ECO:0000313" key="2">
    <source>
        <dbReference type="EMBL" id="TPX39162.1"/>
    </source>
</evidence>
<gene>
    <name evidence="2" type="ORF">SeMB42_g06429</name>
</gene>
<feature type="region of interest" description="Disordered" evidence="1">
    <location>
        <begin position="435"/>
        <end position="461"/>
    </location>
</feature>
<feature type="region of interest" description="Disordered" evidence="1">
    <location>
        <begin position="15"/>
        <end position="51"/>
    </location>
</feature>
<reference evidence="2 3" key="1">
    <citation type="journal article" date="2019" name="Sci. Rep.">
        <title>Comparative genomics of chytrid fungi reveal insights into the obligate biotrophic and pathogenic lifestyle of Synchytrium endobioticum.</title>
        <authorList>
            <person name="van de Vossenberg B.T.L.H."/>
            <person name="Warris S."/>
            <person name="Nguyen H.D.T."/>
            <person name="van Gent-Pelzer M.P.E."/>
            <person name="Joly D.L."/>
            <person name="van de Geest H.C."/>
            <person name="Bonants P.J.M."/>
            <person name="Smith D.S."/>
            <person name="Levesque C.A."/>
            <person name="van der Lee T.A.J."/>
        </authorList>
    </citation>
    <scope>NUCLEOTIDE SEQUENCE [LARGE SCALE GENOMIC DNA]</scope>
    <source>
        <strain evidence="2 3">MB42</strain>
    </source>
</reference>
<dbReference type="Proteomes" id="UP000317494">
    <property type="component" value="Unassembled WGS sequence"/>
</dbReference>
<evidence type="ECO:0000256" key="1">
    <source>
        <dbReference type="SAM" id="MobiDB-lite"/>
    </source>
</evidence>
<organism evidence="2 3">
    <name type="scientific">Synchytrium endobioticum</name>
    <dbReference type="NCBI Taxonomy" id="286115"/>
    <lineage>
        <taxon>Eukaryota</taxon>
        <taxon>Fungi</taxon>
        <taxon>Fungi incertae sedis</taxon>
        <taxon>Chytridiomycota</taxon>
        <taxon>Chytridiomycota incertae sedis</taxon>
        <taxon>Chytridiomycetes</taxon>
        <taxon>Synchytriales</taxon>
        <taxon>Synchytriaceae</taxon>
        <taxon>Synchytrium</taxon>
    </lineage>
</organism>
<protein>
    <submittedName>
        <fullName evidence="2">Uncharacterized protein</fullName>
    </submittedName>
</protein>
<dbReference type="AlphaFoldDB" id="A0A507CHT9"/>
<feature type="compositionally biased region" description="Polar residues" evidence="1">
    <location>
        <begin position="449"/>
        <end position="461"/>
    </location>
</feature>
<keyword evidence="3" id="KW-1185">Reference proteome</keyword>
<proteinExistence type="predicted"/>
<comment type="caution">
    <text evidence="2">The sequence shown here is derived from an EMBL/GenBank/DDBJ whole genome shotgun (WGS) entry which is preliminary data.</text>
</comment>
<sequence length="461" mass="50277">MLCWFQYGKDHRRNNPVRNPAYHDEQNGNMSDTEGYDSSPSPSHNQIDMMEPDLNAPSGTTSFHFVVKSRLGFCCWKDWESSLYAYFEKTFRATQVALKMTEHMDQYAIEVEMPNSYASSFDKVFKKTLAQELDRVHGIPTIARWKDVRIVSSLGKAPGTTDPKTVGKASTTLLAQRLTALHAAGLQRQREIDGIHTQWDALSTEIYRRLAAIDAHYGKKCVDEVLARLELVQNEVLDAVKRDLGMLGTPPSKEKEDEAESVASKSRMPSGGYGFGGGVLLSSRSPSPQLPHSPNVDVSTPQVVSASSGVSQQQYATVCAQAASVSTVPVDVKSGNASVGMSKLNPARDGMTSDHSTSVGVEIVAPQPTVVMCAILKEEKDVVPEQVTPNEEGVAVVVAQHEEHMEKHVTGIVVQDVGSLEPPCEEEHIIENDASFYEPAENEPAPVSSPGTTSQPIQEVV</sequence>
<feature type="compositionally biased region" description="Polar residues" evidence="1">
    <location>
        <begin position="27"/>
        <end position="46"/>
    </location>
</feature>